<keyword evidence="3" id="KW-0472">Membrane</keyword>
<dbReference type="Proteomes" id="UP000008141">
    <property type="component" value="Unassembled WGS sequence"/>
</dbReference>
<keyword evidence="1" id="KW-0175">Coiled coil</keyword>
<dbReference type="GO" id="GO:0016740">
    <property type="term" value="F:transferase activity"/>
    <property type="evidence" value="ECO:0007669"/>
    <property type="project" value="UniProtKB-KW"/>
</dbReference>
<sequence length="1102" mass="122669">MADAAYLMRDTAPGEAPREKGTGRPGRRRGPPGGGTRAMLLLLVLAFFAALLYMDPVYPSTVQQLHLHLRLPQVSQNVELKLGEAGLLAEDSVQRALAAAVSGSSASTLSFEVCSGFAHQRVDIVTGLILAVELNRTMVLPRLLLDGSQPTDAQDSEDGFAGSVEFGEMFDVETFTSRLQTLGVRTALGPPPSSKTSAGRLADFDSVQALGSFYASKQHLRLDCPAFRVPADLIVKHESLVFAAMDAMQPSRPLLDIISRAEEQLRSMSNTGAFNILHLRAEDEWLLHCTNWESIGDGIVRNNCLNNTARVGNQLRLHRIDRQVPLLLSINKIDISNDLVRQSMQNLEAHSYQVVLRDAVFEHDLKLPGLSREEIALVDYYLALGCQQFVGNSVSVFSALLIMERWHAGRFATYYNGGNIPLEAFMPLYQMPWVFTYNDWSAGTEYDYMVKAAVTSGIEVARMKPYCMYSGSTSAEMYQWFLSKGVTIIQHEPAWRDALIKEGARHKEQNLVHSHLYKTGGTLVGTFQRIDIPILRQFDQYNYVLFTDCDVYFRQQMKLVDWGTPLPTAVGMGFEGQDIFPYNAGIMLMNMPYMRKTNKKFLNWIVSQRNGLYYPGYGPLDQGALNQFYEKQVKGLPISKNFNAMMFHQFRPDARIVHMNGPKPNHYLEWLEKGVCAFGDMCKMGVSNGVCQYIAEYLQFTPDWEIPAELHKLCSSGAAAKQVPVQRAAAVTQQKGIHVARLQQPTTQLAVVRQEEEDEDADLEEVEEAMQEDEDEQEVVVRALAVSLVAVLLMWARYQQTISLSGAAKGRLQSRSGGHGTATGQANTASSLQPAENAFTMQFEVCNGFTNQRIALLSGLVLAAAAKRSVVLPEFLLNGMQPDDMKTVTADKAETVPFRIACPAFRLPGALVKKHGALLHAAVEGLRPSDRFQSIIAAWRQQIEAKSGSIAYNLIHLRVEKDWFALCKMWENPSEGRNNCMNNTATVGKQLQKHGFEPQVPVVVVTSFPDAVPNALDTSLKSIKSSKYNVVLGSELVQLGEELSREENALVDYYLGLEAEKFTGNSVSTFTAFLILERRWLDRQSAHYNGGNIPLNSFFPFF</sequence>
<dbReference type="PANTHER" id="PTHR37220">
    <property type="entry name" value="O-FUCOSYLTRANSFERASE 23"/>
    <property type="match status" value="1"/>
</dbReference>
<reference evidence="4 5" key="1">
    <citation type="journal article" date="2010" name="Plant Cell">
        <title>The Chlorella variabilis NC64A genome reveals adaptation to photosymbiosis, coevolution with viruses, and cryptic sex.</title>
        <authorList>
            <person name="Blanc G."/>
            <person name="Duncan G."/>
            <person name="Agarkova I."/>
            <person name="Borodovsky M."/>
            <person name="Gurnon J."/>
            <person name="Kuo A."/>
            <person name="Lindquist E."/>
            <person name="Lucas S."/>
            <person name="Pangilinan J."/>
            <person name="Polle J."/>
            <person name="Salamov A."/>
            <person name="Terry A."/>
            <person name="Yamada T."/>
            <person name="Dunigan D.D."/>
            <person name="Grigoriev I.V."/>
            <person name="Claverie J.M."/>
            <person name="Van Etten J.L."/>
        </authorList>
    </citation>
    <scope>NUCLEOTIDE SEQUENCE [LARGE SCALE GENOMIC DNA]</scope>
    <source>
        <strain evidence="4 5">NC64A</strain>
    </source>
</reference>
<dbReference type="GeneID" id="17351505"/>
<proteinExistence type="predicted"/>
<dbReference type="Gene3D" id="3.40.50.11350">
    <property type="match status" value="2"/>
</dbReference>
<dbReference type="AlphaFoldDB" id="E1ZQ42"/>
<dbReference type="RefSeq" id="XP_005844275.1">
    <property type="nucleotide sequence ID" value="XM_005844213.1"/>
</dbReference>
<dbReference type="GO" id="GO:0006004">
    <property type="term" value="P:fucose metabolic process"/>
    <property type="evidence" value="ECO:0007669"/>
    <property type="project" value="UniProtKB-KW"/>
</dbReference>
<accession>E1ZQ42</accession>
<dbReference type="OrthoDB" id="10050276at2759"/>
<dbReference type="STRING" id="554065.E1ZQ42"/>
<dbReference type="CDD" id="cd11296">
    <property type="entry name" value="O-FucT_like"/>
    <property type="match status" value="2"/>
</dbReference>
<keyword evidence="3" id="KW-0812">Transmembrane</keyword>
<evidence type="ECO:0000313" key="4">
    <source>
        <dbReference type="EMBL" id="EFN52173.1"/>
    </source>
</evidence>
<feature type="coiled-coil region" evidence="1">
    <location>
        <begin position="749"/>
        <end position="783"/>
    </location>
</feature>
<dbReference type="PANTHER" id="PTHR37220:SF1">
    <property type="entry name" value="O-FUCOSYLTRANSFERASE 23"/>
    <property type="match status" value="1"/>
</dbReference>
<dbReference type="GO" id="GO:0009875">
    <property type="term" value="P:pollen-pistil interaction"/>
    <property type="evidence" value="ECO:0007669"/>
    <property type="project" value="InterPro"/>
</dbReference>
<dbReference type="KEGG" id="cvr:CHLNCDRAFT_59016"/>
<dbReference type="eggNOG" id="ENOG502S1WV">
    <property type="taxonomic scope" value="Eukaryota"/>
</dbReference>
<evidence type="ECO:0000313" key="5">
    <source>
        <dbReference type="Proteomes" id="UP000008141"/>
    </source>
</evidence>
<evidence type="ECO:0000256" key="2">
    <source>
        <dbReference type="SAM" id="MobiDB-lite"/>
    </source>
</evidence>
<name>E1ZQ42_CHLVA</name>
<dbReference type="InParanoid" id="E1ZQ42"/>
<keyword evidence="5" id="KW-1185">Reference proteome</keyword>
<dbReference type="Gene3D" id="3.90.550.10">
    <property type="entry name" value="Spore Coat Polysaccharide Biosynthesis Protein SpsA, Chain A"/>
    <property type="match status" value="1"/>
</dbReference>
<dbReference type="InterPro" id="IPR029044">
    <property type="entry name" value="Nucleotide-diphossugar_trans"/>
</dbReference>
<feature type="region of interest" description="Disordered" evidence="2">
    <location>
        <begin position="1"/>
        <end position="33"/>
    </location>
</feature>
<protein>
    <submittedName>
        <fullName evidence="4">Uncharacterized protein</fullName>
    </submittedName>
</protein>
<organism evidence="5">
    <name type="scientific">Chlorella variabilis</name>
    <name type="common">Green alga</name>
    <dbReference type="NCBI Taxonomy" id="554065"/>
    <lineage>
        <taxon>Eukaryota</taxon>
        <taxon>Viridiplantae</taxon>
        <taxon>Chlorophyta</taxon>
        <taxon>core chlorophytes</taxon>
        <taxon>Trebouxiophyceae</taxon>
        <taxon>Chlorellales</taxon>
        <taxon>Chlorellaceae</taxon>
        <taxon>Chlorella clade</taxon>
        <taxon>Chlorella</taxon>
    </lineage>
</organism>
<dbReference type="EMBL" id="GL433858">
    <property type="protein sequence ID" value="EFN52173.1"/>
    <property type="molecule type" value="Genomic_DNA"/>
</dbReference>
<dbReference type="InterPro" id="IPR044982">
    <property type="entry name" value="AtOFT1-like"/>
</dbReference>
<evidence type="ECO:0000256" key="1">
    <source>
        <dbReference type="SAM" id="Coils"/>
    </source>
</evidence>
<evidence type="ECO:0000256" key="3">
    <source>
        <dbReference type="SAM" id="Phobius"/>
    </source>
</evidence>
<feature type="transmembrane region" description="Helical" evidence="3">
    <location>
        <begin position="34"/>
        <end position="54"/>
    </location>
</feature>
<gene>
    <name evidence="4" type="ORF">CHLNCDRAFT_59016</name>
</gene>
<keyword evidence="3" id="KW-1133">Transmembrane helix</keyword>
<dbReference type="SUPFAM" id="SSF53448">
    <property type="entry name" value="Nucleotide-diphospho-sugar transferases"/>
    <property type="match status" value="1"/>
</dbReference>